<dbReference type="InterPro" id="IPR004839">
    <property type="entry name" value="Aminotransferase_I/II_large"/>
</dbReference>
<dbReference type="SUPFAM" id="SSF53383">
    <property type="entry name" value="PLP-dependent transferases"/>
    <property type="match status" value="1"/>
</dbReference>
<proteinExistence type="predicted"/>
<reference evidence="5" key="1">
    <citation type="journal article" date="2022" name="Int. J. Syst. Evol. Microbiol.">
        <title>Granulimonas faecalis gen. nov., sp. nov., and Leptogranulimonas caecicola gen. nov., sp. nov., novel lactate-producing Atopobiaceae bacteria isolated from mouse intestines, and an emended description of the family Atopobiaceae.</title>
        <authorList>
            <person name="Morinaga K."/>
            <person name="Kusada H."/>
            <person name="Sakamoto S."/>
            <person name="Murakami T."/>
            <person name="Toyoda A."/>
            <person name="Mori H."/>
            <person name="Meng X.Y."/>
            <person name="Takashino M."/>
            <person name="Murotomi K."/>
            <person name="Tamaki H."/>
        </authorList>
    </citation>
    <scope>NUCLEOTIDE SEQUENCE</scope>
    <source>
        <strain evidence="5">OPF53</strain>
    </source>
</reference>
<keyword evidence="6" id="KW-1185">Reference proteome</keyword>
<comment type="cofactor">
    <cofactor evidence="1">
        <name>pyridoxal 5'-phosphate</name>
        <dbReference type="ChEBI" id="CHEBI:597326"/>
    </cofactor>
</comment>
<evidence type="ECO:0000259" key="4">
    <source>
        <dbReference type="Pfam" id="PF00155"/>
    </source>
</evidence>
<keyword evidence="2 5" id="KW-0032">Aminotransferase</keyword>
<dbReference type="EMBL" id="BQKC01000001">
    <property type="protein sequence ID" value="GJM55959.1"/>
    <property type="molecule type" value="Genomic_DNA"/>
</dbReference>
<name>A0AAV5B660_9ACTN</name>
<dbReference type="InterPro" id="IPR015424">
    <property type="entry name" value="PyrdxlP-dep_Trfase"/>
</dbReference>
<dbReference type="PANTHER" id="PTHR42832">
    <property type="entry name" value="AMINO ACID AMINOTRANSFERASE"/>
    <property type="match status" value="1"/>
</dbReference>
<sequence>MEFSRRLDAFGDEVFASLNARRRELEAEGRTIVDLSVGTPDFEPPAHVVDALVEAAADPANWKYSLHDTDELLEAVCSYYRRRFGVEISPDMVMMVSGTQEGMGHLALALLDPGDSILVPDPCYPIFAGAAHIAGATPVYYPLTRENGFRPDVASIDPATADEATYMVVSLPANPVGSVSTEGLYEGIIEFAREHDLLVVHDNAYSDIVFDGPAGGSFLSFPGAVDVGVEFFSLSKSFNVTGARLSFLVGRPDVVAALRKLRGQIDFGTFMPLQKAAIAALEGPLEPVEEQRLAYQARRDALADGLEAIGWDRPNAKGTMFMWARLPERYAPDSMAFAEELMERAGIIVTPGSSFGPEGEGYVRFALVRPAAELAAAAAVIGEAGFGA</sequence>
<evidence type="ECO:0000313" key="6">
    <source>
        <dbReference type="Proteomes" id="UP001055025"/>
    </source>
</evidence>
<feature type="domain" description="Aminotransferase class I/classII large" evidence="4">
    <location>
        <begin position="31"/>
        <end position="380"/>
    </location>
</feature>
<comment type="caution">
    <text evidence="5">The sequence shown here is derived from an EMBL/GenBank/DDBJ whole genome shotgun (WGS) entry which is preliminary data.</text>
</comment>
<protein>
    <submittedName>
        <fullName evidence="5">Aminotransferase</fullName>
    </submittedName>
</protein>
<dbReference type="InterPro" id="IPR050881">
    <property type="entry name" value="LL-DAP_aminotransferase"/>
</dbReference>
<dbReference type="PANTHER" id="PTHR42832:SF2">
    <property type="entry name" value="ASPARTATE TRANSAMINASE"/>
    <property type="match status" value="1"/>
</dbReference>
<evidence type="ECO:0000256" key="1">
    <source>
        <dbReference type="ARBA" id="ARBA00001933"/>
    </source>
</evidence>
<organism evidence="5 6">
    <name type="scientific">Granulimonas faecalis</name>
    <dbReference type="NCBI Taxonomy" id="2894155"/>
    <lineage>
        <taxon>Bacteria</taxon>
        <taxon>Bacillati</taxon>
        <taxon>Actinomycetota</taxon>
        <taxon>Coriobacteriia</taxon>
        <taxon>Coriobacteriales</taxon>
        <taxon>Kribbibacteriaceae</taxon>
        <taxon>Granulimonas</taxon>
    </lineage>
</organism>
<gene>
    <name evidence="5" type="ORF">ATOP_16140</name>
</gene>
<dbReference type="CDD" id="cd00609">
    <property type="entry name" value="AAT_like"/>
    <property type="match status" value="1"/>
</dbReference>
<evidence type="ECO:0000256" key="2">
    <source>
        <dbReference type="ARBA" id="ARBA00022576"/>
    </source>
</evidence>
<evidence type="ECO:0000313" key="5">
    <source>
        <dbReference type="EMBL" id="GJM55959.1"/>
    </source>
</evidence>
<dbReference type="Gene3D" id="3.90.1150.10">
    <property type="entry name" value="Aspartate Aminotransferase, domain 1"/>
    <property type="match status" value="1"/>
</dbReference>
<dbReference type="Proteomes" id="UP001055025">
    <property type="component" value="Unassembled WGS sequence"/>
</dbReference>
<dbReference type="RefSeq" id="WP_265590983.1">
    <property type="nucleotide sequence ID" value="NZ_BQKC01000001.1"/>
</dbReference>
<evidence type="ECO:0000256" key="3">
    <source>
        <dbReference type="ARBA" id="ARBA00022679"/>
    </source>
</evidence>
<dbReference type="GO" id="GO:0008483">
    <property type="term" value="F:transaminase activity"/>
    <property type="evidence" value="ECO:0007669"/>
    <property type="project" value="UniProtKB-KW"/>
</dbReference>
<dbReference type="InterPro" id="IPR015422">
    <property type="entry name" value="PyrdxlP-dep_Trfase_small"/>
</dbReference>
<dbReference type="AlphaFoldDB" id="A0AAV5B660"/>
<dbReference type="Pfam" id="PF00155">
    <property type="entry name" value="Aminotran_1_2"/>
    <property type="match status" value="1"/>
</dbReference>
<dbReference type="InterPro" id="IPR015421">
    <property type="entry name" value="PyrdxlP-dep_Trfase_major"/>
</dbReference>
<keyword evidence="3" id="KW-0808">Transferase</keyword>
<accession>A0AAV5B660</accession>
<dbReference type="GO" id="GO:0030170">
    <property type="term" value="F:pyridoxal phosphate binding"/>
    <property type="evidence" value="ECO:0007669"/>
    <property type="project" value="InterPro"/>
</dbReference>
<dbReference type="Gene3D" id="3.40.640.10">
    <property type="entry name" value="Type I PLP-dependent aspartate aminotransferase-like (Major domain)"/>
    <property type="match status" value="1"/>
</dbReference>